<dbReference type="InterPro" id="IPR036736">
    <property type="entry name" value="ACP-like_sf"/>
</dbReference>
<organism evidence="2 3">
    <name type="scientific">Streptomyces luteireticuli</name>
    <dbReference type="NCBI Taxonomy" id="173858"/>
    <lineage>
        <taxon>Bacteria</taxon>
        <taxon>Bacillati</taxon>
        <taxon>Actinomycetota</taxon>
        <taxon>Actinomycetes</taxon>
        <taxon>Kitasatosporales</taxon>
        <taxon>Streptomycetaceae</taxon>
        <taxon>Streptomyces</taxon>
    </lineage>
</organism>
<accession>A0ABN0YNE0</accession>
<dbReference type="PROSITE" id="PS50075">
    <property type="entry name" value="CARRIER"/>
    <property type="match status" value="1"/>
</dbReference>
<name>A0ABN0YNE0_9ACTN</name>
<dbReference type="Gene3D" id="1.10.1200.10">
    <property type="entry name" value="ACP-like"/>
    <property type="match status" value="1"/>
</dbReference>
<feature type="domain" description="Carrier" evidence="1">
    <location>
        <begin position="16"/>
        <end position="94"/>
    </location>
</feature>
<evidence type="ECO:0000313" key="2">
    <source>
        <dbReference type="EMBL" id="GAA0402362.1"/>
    </source>
</evidence>
<comment type="caution">
    <text evidence="2">The sequence shown here is derived from an EMBL/GenBank/DDBJ whole genome shotgun (WGS) entry which is preliminary data.</text>
</comment>
<dbReference type="InterPro" id="IPR009081">
    <property type="entry name" value="PP-bd_ACP"/>
</dbReference>
<dbReference type="RefSeq" id="WP_344023049.1">
    <property type="nucleotide sequence ID" value="NZ_BAAABX010000023.1"/>
</dbReference>
<dbReference type="Proteomes" id="UP001500879">
    <property type="component" value="Unassembled WGS sequence"/>
</dbReference>
<dbReference type="SUPFAM" id="SSF47336">
    <property type="entry name" value="ACP-like"/>
    <property type="match status" value="1"/>
</dbReference>
<dbReference type="Pfam" id="PF00550">
    <property type="entry name" value="PP-binding"/>
    <property type="match status" value="1"/>
</dbReference>
<sequence>MSTTHADLRKRAEARTALNQRLKNLLVDNLELATPAGEIGDDQPLFGRGLELDSLDTLEIVVMVEENFGVSISDDDSGVFGSVNKLADFIVEQGGTIEQSGIVEQGGIVERSGEIPAVENA</sequence>
<reference evidence="2 3" key="1">
    <citation type="journal article" date="2019" name="Int. J. Syst. Evol. Microbiol.">
        <title>The Global Catalogue of Microorganisms (GCM) 10K type strain sequencing project: providing services to taxonomists for standard genome sequencing and annotation.</title>
        <authorList>
            <consortium name="The Broad Institute Genomics Platform"/>
            <consortium name="The Broad Institute Genome Sequencing Center for Infectious Disease"/>
            <person name="Wu L."/>
            <person name="Ma J."/>
        </authorList>
    </citation>
    <scope>NUCLEOTIDE SEQUENCE [LARGE SCALE GENOMIC DNA]</scope>
    <source>
        <strain evidence="2 3">JCM 4788</strain>
    </source>
</reference>
<evidence type="ECO:0000259" key="1">
    <source>
        <dbReference type="PROSITE" id="PS50075"/>
    </source>
</evidence>
<proteinExistence type="predicted"/>
<keyword evidence="3" id="KW-1185">Reference proteome</keyword>
<evidence type="ECO:0000313" key="3">
    <source>
        <dbReference type="Proteomes" id="UP001500879"/>
    </source>
</evidence>
<dbReference type="EMBL" id="BAAABX010000023">
    <property type="protein sequence ID" value="GAA0402362.1"/>
    <property type="molecule type" value="Genomic_DNA"/>
</dbReference>
<gene>
    <name evidence="2" type="ORF">GCM10010357_24300</name>
</gene>
<protein>
    <submittedName>
        <fullName evidence="2">Phosphopantetheine-binding protein</fullName>
    </submittedName>
</protein>